<dbReference type="NCBIfam" id="NF047337">
    <property type="entry name" value="hydrolase_RcgR"/>
    <property type="match status" value="1"/>
</dbReference>
<evidence type="ECO:0000313" key="1">
    <source>
        <dbReference type="EMBL" id="AUR02019.1"/>
    </source>
</evidence>
<dbReference type="SUPFAM" id="SSF53474">
    <property type="entry name" value="alpha/beta-Hydrolases"/>
    <property type="match status" value="1"/>
</dbReference>
<dbReference type="Gene3D" id="3.40.50.1820">
    <property type="entry name" value="alpha/beta hydrolase"/>
    <property type="match status" value="1"/>
</dbReference>
<dbReference type="EMBL" id="CP010734">
    <property type="protein sequence ID" value="AUR02019.1"/>
    <property type="molecule type" value="Genomic_DNA"/>
</dbReference>
<protein>
    <submittedName>
        <fullName evidence="1">Alpha/beta hydrolase family protein</fullName>
    </submittedName>
</protein>
<dbReference type="AlphaFoldDB" id="A0A2I7KHF4"/>
<dbReference type="RefSeq" id="WP_123619024.1">
    <property type="nucleotide sequence ID" value="NZ_CP010734.1"/>
</dbReference>
<evidence type="ECO:0000313" key="2">
    <source>
        <dbReference type="Proteomes" id="UP000236447"/>
    </source>
</evidence>
<reference evidence="1 2" key="1">
    <citation type="journal article" date="2017" name="Front. Microbiol.">
        <title>Phaeobacter piscinae sp. nov., a species of the Roseobacter group and potential aquaculture probiont.</title>
        <authorList>
            <person name="Sonnenschein E.C."/>
            <person name="Phippen C.B.W."/>
            <person name="Nielsen K.F."/>
            <person name="Mateiu R.V."/>
            <person name="Melchiorsen J."/>
            <person name="Gram L."/>
            <person name="Overmann J."/>
            <person name="Freese H.M."/>
        </authorList>
    </citation>
    <scope>NUCLEOTIDE SEQUENCE [LARGE SCALE GENOMIC DNA]</scope>
    <source>
        <strain evidence="1 2">P88</strain>
        <plasmid evidence="2">pp88_i</plasmid>
    </source>
</reference>
<dbReference type="InterPro" id="IPR058111">
    <property type="entry name" value="RcgR-like"/>
</dbReference>
<keyword evidence="1" id="KW-0378">Hydrolase</keyword>
<organism evidence="1 2">
    <name type="scientific">Phaeobacter inhibens</name>
    <dbReference type="NCBI Taxonomy" id="221822"/>
    <lineage>
        <taxon>Bacteria</taxon>
        <taxon>Pseudomonadati</taxon>
        <taxon>Pseudomonadota</taxon>
        <taxon>Alphaproteobacteria</taxon>
        <taxon>Rhodobacterales</taxon>
        <taxon>Roseobacteraceae</taxon>
        <taxon>Phaeobacter</taxon>
    </lineage>
</organism>
<dbReference type="InterPro" id="IPR029058">
    <property type="entry name" value="AB_hydrolase_fold"/>
</dbReference>
<keyword evidence="1" id="KW-0614">Plasmid</keyword>
<dbReference type="Proteomes" id="UP000236447">
    <property type="component" value="Plasmid pP88_i"/>
</dbReference>
<proteinExistence type="predicted"/>
<gene>
    <name evidence="1" type="ORF">PhaeoP88_04707</name>
</gene>
<sequence>MLKPVHGFKRLLGELVLPLSSLRKRIDDRGLKASLEIPRTIEFDLGAELAFGSRCSLENVSMFADWSFDAVCRGNYFEGAGIGMPLNARSGNTVRFSSDLVTETPENNEFEVCVNEATESHVAVIMFHHWFATNRYSLLGKFLAARGISFVEATLPYHFGRSPRTHNYAERFVSPNIGLTIRSMKQATVDGRKIVDWLHRSGYKKIFVSGICLGSWIAGLVAANDRRVSGASLWLAGGSAADVVWTSRSTGMIRDEISPFLDLETLRKLWAVIDLNYHVLGLARKPMQFVVAKHDEIVRASVSDALIENLKRMSNQPHVVRVNSGHASLSVPPYNIQAALSLARFTKKHSK</sequence>
<reference evidence="1 2" key="2">
    <citation type="journal article" date="2017" name="Genome Biol. Evol.">
        <title>Trajectories and Drivers of Genome Evolution in Surface-Associated Marine Phaeobacter.</title>
        <authorList>
            <person name="Freese H.M."/>
            <person name="Sikorski J."/>
            <person name="Bunk B."/>
            <person name="Scheuner C."/>
            <person name="Meier-Kolthoff J.P."/>
            <person name="Sproer C."/>
            <person name="Gram L."/>
            <person name="Overmann J."/>
        </authorList>
    </citation>
    <scope>NUCLEOTIDE SEQUENCE [LARGE SCALE GENOMIC DNA]</scope>
    <source>
        <strain evidence="1 2">P88</strain>
        <plasmid evidence="2">pp88_i</plasmid>
    </source>
</reference>
<dbReference type="GO" id="GO:0016787">
    <property type="term" value="F:hydrolase activity"/>
    <property type="evidence" value="ECO:0007669"/>
    <property type="project" value="UniProtKB-KW"/>
</dbReference>
<geneLocation type="plasmid" evidence="2">
    <name>pp88_i</name>
</geneLocation>
<name>A0A2I7KHF4_9RHOB</name>
<accession>A0A2I7KHF4</accession>